<dbReference type="EMBL" id="BMJC01000001">
    <property type="protein sequence ID" value="GGA83315.1"/>
    <property type="molecule type" value="Genomic_DNA"/>
</dbReference>
<name>A0A8J2XQL5_9BACT</name>
<dbReference type="InterPro" id="IPR032676">
    <property type="entry name" value="YkuD_2"/>
</dbReference>
<keyword evidence="3" id="KW-1185">Reference proteome</keyword>
<sequence>MKQCIPNPAKPILVLVFFLLSSSLLHAGPPVYEAINASKTAKNYKTSATLFREKRVAYAAAAKRAEMRMIIATAANIYEEMDLEDSGLSRKAFQAAWTGYYKLKKRGLLRKTNILSICDFSQSSSNQRMYVIDVHNRRLLYRTYVAHGINSGEEFATSFSNRMESCKSSMGFYITRAVYTGINGLSLRIDGVDRGYNDNAMRRAIVIHGAGYVSQRILRKYGVMGTTFGCPAIPTEMTTQIIPVVKNGSCFFIYFPSQRYLTQSSVLNS</sequence>
<dbReference type="Proteomes" id="UP000607559">
    <property type="component" value="Unassembled WGS sequence"/>
</dbReference>
<feature type="chain" id="PRO_5035240453" description="Murein L,D-transpeptidase catalytic domain family protein" evidence="1">
    <location>
        <begin position="28"/>
        <end position="269"/>
    </location>
</feature>
<dbReference type="PANTHER" id="PTHR38477:SF1">
    <property type="entry name" value="MUREIN L,D-TRANSPEPTIDASE CATALYTIC DOMAIN FAMILY PROTEIN"/>
    <property type="match status" value="1"/>
</dbReference>
<proteinExistence type="predicted"/>
<gene>
    <name evidence="2" type="ORF">GCM10011511_02960</name>
</gene>
<keyword evidence="1" id="KW-0732">Signal</keyword>
<dbReference type="Pfam" id="PF13645">
    <property type="entry name" value="YkuD_2"/>
    <property type="match status" value="1"/>
</dbReference>
<dbReference type="RefSeq" id="WP_188927808.1">
    <property type="nucleotide sequence ID" value="NZ_BMJC01000001.1"/>
</dbReference>
<dbReference type="PANTHER" id="PTHR38477">
    <property type="entry name" value="HYPOTHETICAL EXPORTED PROTEIN"/>
    <property type="match status" value="1"/>
</dbReference>
<feature type="signal peptide" evidence="1">
    <location>
        <begin position="1"/>
        <end position="27"/>
    </location>
</feature>
<protein>
    <recommendedName>
        <fullName evidence="4">Murein L,D-transpeptidase catalytic domain family protein</fullName>
    </recommendedName>
</protein>
<evidence type="ECO:0000313" key="2">
    <source>
        <dbReference type="EMBL" id="GGA83315.1"/>
    </source>
</evidence>
<evidence type="ECO:0000256" key="1">
    <source>
        <dbReference type="SAM" id="SignalP"/>
    </source>
</evidence>
<reference evidence="2" key="1">
    <citation type="journal article" date="2014" name="Int. J. Syst. Evol. Microbiol.">
        <title>Complete genome sequence of Corynebacterium casei LMG S-19264T (=DSM 44701T), isolated from a smear-ripened cheese.</title>
        <authorList>
            <consortium name="US DOE Joint Genome Institute (JGI-PGF)"/>
            <person name="Walter F."/>
            <person name="Albersmeier A."/>
            <person name="Kalinowski J."/>
            <person name="Ruckert C."/>
        </authorList>
    </citation>
    <scope>NUCLEOTIDE SEQUENCE</scope>
    <source>
        <strain evidence="2">CGMCC 1.15448</strain>
    </source>
</reference>
<accession>A0A8J2XQL5</accession>
<dbReference type="AlphaFoldDB" id="A0A8J2XQL5"/>
<reference evidence="2" key="2">
    <citation type="submission" date="2020-09" db="EMBL/GenBank/DDBJ databases">
        <authorList>
            <person name="Sun Q."/>
            <person name="Zhou Y."/>
        </authorList>
    </citation>
    <scope>NUCLEOTIDE SEQUENCE</scope>
    <source>
        <strain evidence="2">CGMCC 1.15448</strain>
    </source>
</reference>
<organism evidence="2 3">
    <name type="scientific">Puia dinghuensis</name>
    <dbReference type="NCBI Taxonomy" id="1792502"/>
    <lineage>
        <taxon>Bacteria</taxon>
        <taxon>Pseudomonadati</taxon>
        <taxon>Bacteroidota</taxon>
        <taxon>Chitinophagia</taxon>
        <taxon>Chitinophagales</taxon>
        <taxon>Chitinophagaceae</taxon>
        <taxon>Puia</taxon>
    </lineage>
</organism>
<comment type="caution">
    <text evidence="2">The sequence shown here is derived from an EMBL/GenBank/DDBJ whole genome shotgun (WGS) entry which is preliminary data.</text>
</comment>
<evidence type="ECO:0000313" key="3">
    <source>
        <dbReference type="Proteomes" id="UP000607559"/>
    </source>
</evidence>
<evidence type="ECO:0008006" key="4">
    <source>
        <dbReference type="Google" id="ProtNLM"/>
    </source>
</evidence>